<dbReference type="PANTHER" id="PTHR30591:SF1">
    <property type="entry name" value="RECBCD ENZYME SUBUNIT RECC"/>
    <property type="match status" value="1"/>
</dbReference>
<keyword evidence="3 14" id="KW-0479">Metal-binding</keyword>
<feature type="domain" description="UvrD-like helicase C-terminal" evidence="15">
    <location>
        <begin position="283"/>
        <end position="600"/>
    </location>
</feature>
<dbReference type="InterPro" id="IPR027417">
    <property type="entry name" value="P-loop_NTPase"/>
</dbReference>
<keyword evidence="8 14" id="KW-0269">Exonuclease</keyword>
<dbReference type="GO" id="GO:0004386">
    <property type="term" value="F:helicase activity"/>
    <property type="evidence" value="ECO:0007669"/>
    <property type="project" value="UniProtKB-KW"/>
</dbReference>
<dbReference type="NCBIfam" id="TIGR02773">
    <property type="entry name" value="addB_Gpos"/>
    <property type="match status" value="1"/>
</dbReference>
<dbReference type="GO" id="GO:0000724">
    <property type="term" value="P:double-strand break repair via homologous recombination"/>
    <property type="evidence" value="ECO:0007669"/>
    <property type="project" value="UniProtKB-UniRule"/>
</dbReference>
<dbReference type="EMBL" id="FOJW01000002">
    <property type="protein sequence ID" value="SFA81919.1"/>
    <property type="molecule type" value="Genomic_DNA"/>
</dbReference>
<proteinExistence type="inferred from homology"/>
<dbReference type="PANTHER" id="PTHR30591">
    <property type="entry name" value="RECBCD ENZYME SUBUNIT RECC"/>
    <property type="match status" value="1"/>
</dbReference>
<evidence type="ECO:0000256" key="13">
    <source>
        <dbReference type="ARBA" id="ARBA00023204"/>
    </source>
</evidence>
<evidence type="ECO:0000259" key="15">
    <source>
        <dbReference type="PROSITE" id="PS51217"/>
    </source>
</evidence>
<name>A0A1I0VZR6_9BACI</name>
<dbReference type="GO" id="GO:0005524">
    <property type="term" value="F:ATP binding"/>
    <property type="evidence" value="ECO:0007669"/>
    <property type="project" value="UniProtKB-UniRule"/>
</dbReference>
<dbReference type="Gene3D" id="6.10.140.1030">
    <property type="match status" value="1"/>
</dbReference>
<dbReference type="Gene3D" id="3.40.50.300">
    <property type="entry name" value="P-loop containing nucleotide triphosphate hydrolases"/>
    <property type="match status" value="3"/>
</dbReference>
<comment type="miscellaneous">
    <text evidence="14">Despite having conserved helicase domains, this subunit does not have helicase activity.</text>
</comment>
<evidence type="ECO:0000256" key="14">
    <source>
        <dbReference type="HAMAP-Rule" id="MF_01452"/>
    </source>
</evidence>
<comment type="cofactor">
    <cofactor evidence="14">
        <name>Mg(2+)</name>
        <dbReference type="ChEBI" id="CHEBI:18420"/>
    </cofactor>
</comment>
<comment type="cofactor">
    <cofactor evidence="14">
        <name>[4Fe-4S] cluster</name>
        <dbReference type="ChEBI" id="CHEBI:49883"/>
    </cofactor>
    <text evidence="14">Binds 1 [4Fe-4S] cluster.</text>
</comment>
<keyword evidence="10 14" id="KW-0408">Iron</keyword>
<dbReference type="SUPFAM" id="SSF52540">
    <property type="entry name" value="P-loop containing nucleoside triphosphate hydrolases"/>
    <property type="match status" value="1"/>
</dbReference>
<keyword evidence="6 14" id="KW-0378">Hydrolase</keyword>
<keyword evidence="11 14" id="KW-0411">Iron-sulfur</keyword>
<evidence type="ECO:0000256" key="11">
    <source>
        <dbReference type="ARBA" id="ARBA00023014"/>
    </source>
</evidence>
<evidence type="ECO:0000256" key="3">
    <source>
        <dbReference type="ARBA" id="ARBA00022723"/>
    </source>
</evidence>
<evidence type="ECO:0000256" key="4">
    <source>
        <dbReference type="ARBA" id="ARBA00022741"/>
    </source>
</evidence>
<comment type="function">
    <text evidence="14">The heterodimer acts as both an ATP-dependent DNA helicase and an ATP-dependent, dual-direction single-stranded exonuclease. Recognizes the chi site generating a DNA molecule suitable for the initiation of homologous recombination. The AddB subunit has 5' -&gt; 3' nuclease activity but not helicase activity.</text>
</comment>
<sequence>MGIRFLLGRAGTGKSERILSDIRKKLAENPQGSPIFYIVPEQMTFQQEYALFQNETIKGSIRAQVVSFSRLAWRVLQETGGGTRQFISSVGTQMMLRKIIAEKESEWQVFQKALEKQGFLEQLENMITEFKRYRITPEMLYMQMQQMQQFVHKEPGEAALTGKLNDLVYIYENLIHALQGKYIDSEDQLQMLADKIKDAPLLENADIYLDGFHRFSPKELLVVEALMKKCHSVTVALTTDIPEKDTLSELDLFYQTKETYDALQTIAKENRIPINGPILLDPKDGRLRDRPYFAHLEQHFDVRPAPVYDGEVPIQIAEAVHPRAEVEGVAQEILRLVREEHYRFQDIAVFIRQTDVYHDLIDTIFADHDIPVFIDEKRSMLNHSLIELIRSVMDIVEGNWRYDAVFRVLKTGFIPSTEAKYPLDDDAIDELENYVLEYGIRSRAQWLGDDEWVFQRFRGFDQSAQTDAEKETQQRINAYRKQVARALQAFDENIRQAETVRERCEIIYILLEKLDVPARLEIMRETYDAEGQLEKAREQEQVWNAVIQLLDEMVEMAGDETMTMETFRAAIEAGFESLTFAHVPPSIDHVIVGTIDRSRISGMKCSFLLGVNDGTWPIKPSEDGMINEQERDILAEHGLQLSESSKRQLLDDWFYMYLAFTSANDYLWISYPLSDEEGKAKMPSQLIKRVEDLFPECCDHLLLQDPDELVDAERFITTPIKTRAALTAQLARSRKGYPIKTVWWHVLNWYIRNHPKYHTTYIILQSLYYQNRPVNLTKQTIEQLYPKQVKASVSRLESYYRCSYQHFAQYSLRLQERKTYKLDAPDIGQLFHEALKKITEWIQAEGKDFSQLTEHESAGYAKQAVENLAPVLQHQILHSSNRYKYIQQKLQDVITRATYILSEQARKSEFSPVGLELGFGDKQTLHPVTLQLPNGFELMLRGRIDRVDKAEGANGLFLRIIDYKSSEKGLDLLEVYYGLALQMLTYLDVVLSQSEQWLGVKAEPAGVLYFHVHNPMISGKMKMSDAEIEKELFKKYKMQGLLLSDEEIVKLMDTSLESGRSQIIPAGVKKNGGFYSGSRIADNETFGSLQQHIHHLMMQAGIDMTSGGVHLNPYQHKQQTACTYCPFRSVCQFDPILEENNYRKLTDMKDEEILEKLRYPALTGSKIPTSRFQRNQGS</sequence>
<dbReference type="Gene3D" id="3.90.320.10">
    <property type="match status" value="1"/>
</dbReference>
<dbReference type="EC" id="3.1.-.-" evidence="14"/>
<accession>A0A1I0VZR6</accession>
<dbReference type="RefSeq" id="WP_090233498.1">
    <property type="nucleotide sequence ID" value="NZ_FOJW01000002.1"/>
</dbReference>
<evidence type="ECO:0000256" key="1">
    <source>
        <dbReference type="ARBA" id="ARBA00022485"/>
    </source>
</evidence>
<comment type="subunit">
    <text evidence="14">Heterodimer of AddA and AddB.</text>
</comment>
<dbReference type="AlphaFoldDB" id="A0A1I0VZR6"/>
<dbReference type="InterPro" id="IPR014017">
    <property type="entry name" value="DNA_helicase_UvrD-like_C"/>
</dbReference>
<evidence type="ECO:0000313" key="17">
    <source>
        <dbReference type="Proteomes" id="UP000198642"/>
    </source>
</evidence>
<evidence type="ECO:0000256" key="9">
    <source>
        <dbReference type="ARBA" id="ARBA00022840"/>
    </source>
</evidence>
<feature type="binding site" evidence="14">
    <location>
        <position position="1131"/>
    </location>
    <ligand>
        <name>[4Fe-4S] cluster</name>
        <dbReference type="ChEBI" id="CHEBI:49883"/>
    </ligand>
</feature>
<dbReference type="InterPro" id="IPR011604">
    <property type="entry name" value="PDDEXK-like_dom_sf"/>
</dbReference>
<dbReference type="OrthoDB" id="9758506at2"/>
<dbReference type="GO" id="GO:0046872">
    <property type="term" value="F:metal ion binding"/>
    <property type="evidence" value="ECO:0007669"/>
    <property type="project" value="UniProtKB-KW"/>
</dbReference>
<evidence type="ECO:0000256" key="6">
    <source>
        <dbReference type="ARBA" id="ARBA00022801"/>
    </source>
</evidence>
<feature type="binding site" evidence="14">
    <location>
        <position position="1125"/>
    </location>
    <ligand>
        <name>[4Fe-4S] cluster</name>
        <dbReference type="ChEBI" id="CHEBI:49883"/>
    </ligand>
</feature>
<keyword evidence="1 14" id="KW-0004">4Fe-4S</keyword>
<dbReference type="Pfam" id="PF12705">
    <property type="entry name" value="PDDEXK_1"/>
    <property type="match status" value="1"/>
</dbReference>
<dbReference type="GO" id="GO:0051539">
    <property type="term" value="F:4 iron, 4 sulfur cluster binding"/>
    <property type="evidence" value="ECO:0007669"/>
    <property type="project" value="UniProtKB-KW"/>
</dbReference>
<feature type="binding site" evidence="14">
    <location>
        <position position="802"/>
    </location>
    <ligand>
        <name>[4Fe-4S] cluster</name>
        <dbReference type="ChEBI" id="CHEBI:49883"/>
    </ligand>
</feature>
<keyword evidence="2 14" id="KW-0540">Nuclease</keyword>
<reference evidence="16 17" key="1">
    <citation type="submission" date="2016-10" db="EMBL/GenBank/DDBJ databases">
        <authorList>
            <person name="de Groot N.N."/>
        </authorList>
    </citation>
    <scope>NUCLEOTIDE SEQUENCE [LARGE SCALE GENOMIC DNA]</scope>
    <source>
        <strain evidence="16 17">CGMCC 1.3702</strain>
    </source>
</reference>
<evidence type="ECO:0000256" key="10">
    <source>
        <dbReference type="ARBA" id="ARBA00023004"/>
    </source>
</evidence>
<keyword evidence="7 14" id="KW-0347">Helicase</keyword>
<dbReference type="GO" id="GO:0003690">
    <property type="term" value="F:double-stranded DNA binding"/>
    <property type="evidence" value="ECO:0007669"/>
    <property type="project" value="UniProtKB-UniRule"/>
</dbReference>
<dbReference type="InterPro" id="IPR038726">
    <property type="entry name" value="PDDEXK_AddAB-type"/>
</dbReference>
<dbReference type="InterPro" id="IPR049035">
    <property type="entry name" value="ADDB_N"/>
</dbReference>
<evidence type="ECO:0000313" key="16">
    <source>
        <dbReference type="EMBL" id="SFA81919.1"/>
    </source>
</evidence>
<gene>
    <name evidence="14" type="primary">addB</name>
    <name evidence="16" type="ORF">SAMN04488072_10297</name>
</gene>
<keyword evidence="12 14" id="KW-0238">DNA-binding</keyword>
<keyword evidence="17" id="KW-1185">Reference proteome</keyword>
<dbReference type="InterPro" id="IPR014140">
    <property type="entry name" value="DNA_helicase_suAddB"/>
</dbReference>
<comment type="similarity">
    <text evidence="14">Belongs to the helicase family. AddB/RexB type 1 subfamily.</text>
</comment>
<protein>
    <recommendedName>
        <fullName evidence="14">ATP-dependent helicase/deoxyribonuclease subunit B</fullName>
        <ecNumber evidence="14">3.1.-.-</ecNumber>
    </recommendedName>
    <alternativeName>
        <fullName evidence="14">ATP-dependent helicase/nuclease subunit AddB</fullName>
    </alternativeName>
</protein>
<dbReference type="PROSITE" id="PS51217">
    <property type="entry name" value="UVRD_HELICASE_CTER"/>
    <property type="match status" value="1"/>
</dbReference>
<dbReference type="HAMAP" id="MF_01452">
    <property type="entry name" value="AddB_type1"/>
    <property type="match status" value="1"/>
</dbReference>
<keyword evidence="5 14" id="KW-0227">DNA damage</keyword>
<evidence type="ECO:0000256" key="5">
    <source>
        <dbReference type="ARBA" id="ARBA00022763"/>
    </source>
</evidence>
<evidence type="ECO:0000256" key="2">
    <source>
        <dbReference type="ARBA" id="ARBA00022722"/>
    </source>
</evidence>
<dbReference type="GO" id="GO:0008409">
    <property type="term" value="F:5'-3' exonuclease activity"/>
    <property type="evidence" value="ECO:0007669"/>
    <property type="project" value="UniProtKB-UniRule"/>
</dbReference>
<feature type="binding site" evidence="14">
    <location>
        <position position="1122"/>
    </location>
    <ligand>
        <name>[4Fe-4S] cluster</name>
        <dbReference type="ChEBI" id="CHEBI:49883"/>
    </ligand>
</feature>
<dbReference type="STRING" id="237679.SAMN04488072_10297"/>
<keyword evidence="4 14" id="KW-0547">Nucleotide-binding</keyword>
<keyword evidence="9 14" id="KW-0067">ATP-binding</keyword>
<evidence type="ECO:0000256" key="8">
    <source>
        <dbReference type="ARBA" id="ARBA00022839"/>
    </source>
</evidence>
<evidence type="ECO:0000256" key="12">
    <source>
        <dbReference type="ARBA" id="ARBA00023125"/>
    </source>
</evidence>
<evidence type="ECO:0000256" key="7">
    <source>
        <dbReference type="ARBA" id="ARBA00022806"/>
    </source>
</evidence>
<organism evidence="16 17">
    <name type="scientific">Lentibacillus halodurans</name>
    <dbReference type="NCBI Taxonomy" id="237679"/>
    <lineage>
        <taxon>Bacteria</taxon>
        <taxon>Bacillati</taxon>
        <taxon>Bacillota</taxon>
        <taxon>Bacilli</taxon>
        <taxon>Bacillales</taxon>
        <taxon>Bacillaceae</taxon>
        <taxon>Lentibacillus</taxon>
    </lineage>
</organism>
<dbReference type="Proteomes" id="UP000198642">
    <property type="component" value="Unassembled WGS sequence"/>
</dbReference>
<dbReference type="Pfam" id="PF21445">
    <property type="entry name" value="ADDB_N"/>
    <property type="match status" value="1"/>
</dbReference>
<keyword evidence="13 14" id="KW-0234">DNA repair</keyword>